<sequence>MSSLITFDPPSPSSVQSLSPLPFHGQAHAFAQGLPQQPLPYMFLPPGLPNHFEQAYEQENGTIVFADNYAPINPFSPPPGYYTGMAPVVNTSGMIAGNAPSTTAAMLGLYELNPPYAHFNPNLGIDGNGFPLHQPPARTSPVPPMASVSLNPLSTASLTPHEQEVFSAILGNSQMPLTLEDLIPLSLSLSDDPFVAAANSVAGFPTPATPPSLSSLYASISPKELSFAGTQTGRTENPASTMPQSPARNQCA</sequence>
<name>A0ACB6ZNL2_THEGA</name>
<reference evidence="1" key="2">
    <citation type="journal article" date="2020" name="Nat. Commun.">
        <title>Large-scale genome sequencing of mycorrhizal fungi provides insights into the early evolution of symbiotic traits.</title>
        <authorList>
            <person name="Miyauchi S."/>
            <person name="Kiss E."/>
            <person name="Kuo A."/>
            <person name="Drula E."/>
            <person name="Kohler A."/>
            <person name="Sanchez-Garcia M."/>
            <person name="Morin E."/>
            <person name="Andreopoulos B."/>
            <person name="Barry K.W."/>
            <person name="Bonito G."/>
            <person name="Buee M."/>
            <person name="Carver A."/>
            <person name="Chen C."/>
            <person name="Cichocki N."/>
            <person name="Clum A."/>
            <person name="Culley D."/>
            <person name="Crous P.W."/>
            <person name="Fauchery L."/>
            <person name="Girlanda M."/>
            <person name="Hayes R.D."/>
            <person name="Keri Z."/>
            <person name="LaButti K."/>
            <person name="Lipzen A."/>
            <person name="Lombard V."/>
            <person name="Magnuson J."/>
            <person name="Maillard F."/>
            <person name="Murat C."/>
            <person name="Nolan M."/>
            <person name="Ohm R.A."/>
            <person name="Pangilinan J."/>
            <person name="Pereira M.F."/>
            <person name="Perotto S."/>
            <person name="Peter M."/>
            <person name="Pfister S."/>
            <person name="Riley R."/>
            <person name="Sitrit Y."/>
            <person name="Stielow J.B."/>
            <person name="Szollosi G."/>
            <person name="Zifcakova L."/>
            <person name="Stursova M."/>
            <person name="Spatafora J.W."/>
            <person name="Tedersoo L."/>
            <person name="Vaario L.M."/>
            <person name="Yamada A."/>
            <person name="Yan M."/>
            <person name="Wang P."/>
            <person name="Xu J."/>
            <person name="Bruns T."/>
            <person name="Baldrian P."/>
            <person name="Vilgalys R."/>
            <person name="Dunand C."/>
            <person name="Henrissat B."/>
            <person name="Grigoriev I.V."/>
            <person name="Hibbett D."/>
            <person name="Nagy L.G."/>
            <person name="Martin F.M."/>
        </authorList>
    </citation>
    <scope>NUCLEOTIDE SEQUENCE</scope>
    <source>
        <strain evidence="1">P2</strain>
    </source>
</reference>
<keyword evidence="2" id="KW-1185">Reference proteome</keyword>
<comment type="caution">
    <text evidence="1">The sequence shown here is derived from an EMBL/GenBank/DDBJ whole genome shotgun (WGS) entry which is preliminary data.</text>
</comment>
<proteinExistence type="predicted"/>
<dbReference type="EMBL" id="MU117977">
    <property type="protein sequence ID" value="KAF9651227.1"/>
    <property type="molecule type" value="Genomic_DNA"/>
</dbReference>
<accession>A0ACB6ZNL2</accession>
<protein>
    <submittedName>
        <fullName evidence="1">Uncharacterized protein</fullName>
    </submittedName>
</protein>
<evidence type="ECO:0000313" key="1">
    <source>
        <dbReference type="EMBL" id="KAF9651227.1"/>
    </source>
</evidence>
<gene>
    <name evidence="1" type="ORF">BDM02DRAFT_3110941</name>
</gene>
<organism evidence="1 2">
    <name type="scientific">Thelephora ganbajun</name>
    <name type="common">Ganba fungus</name>
    <dbReference type="NCBI Taxonomy" id="370292"/>
    <lineage>
        <taxon>Eukaryota</taxon>
        <taxon>Fungi</taxon>
        <taxon>Dikarya</taxon>
        <taxon>Basidiomycota</taxon>
        <taxon>Agaricomycotina</taxon>
        <taxon>Agaricomycetes</taxon>
        <taxon>Thelephorales</taxon>
        <taxon>Thelephoraceae</taxon>
        <taxon>Thelephora</taxon>
    </lineage>
</organism>
<reference evidence="1" key="1">
    <citation type="submission" date="2019-10" db="EMBL/GenBank/DDBJ databases">
        <authorList>
            <consortium name="DOE Joint Genome Institute"/>
            <person name="Kuo A."/>
            <person name="Miyauchi S."/>
            <person name="Kiss E."/>
            <person name="Drula E."/>
            <person name="Kohler A."/>
            <person name="Sanchez-Garcia M."/>
            <person name="Andreopoulos B."/>
            <person name="Barry K.W."/>
            <person name="Bonito G."/>
            <person name="Buee M."/>
            <person name="Carver A."/>
            <person name="Chen C."/>
            <person name="Cichocki N."/>
            <person name="Clum A."/>
            <person name="Culley D."/>
            <person name="Crous P.W."/>
            <person name="Fauchery L."/>
            <person name="Girlanda M."/>
            <person name="Hayes R."/>
            <person name="Keri Z."/>
            <person name="Labutti K."/>
            <person name="Lipzen A."/>
            <person name="Lombard V."/>
            <person name="Magnuson J."/>
            <person name="Maillard F."/>
            <person name="Morin E."/>
            <person name="Murat C."/>
            <person name="Nolan M."/>
            <person name="Ohm R."/>
            <person name="Pangilinan J."/>
            <person name="Pereira M."/>
            <person name="Perotto S."/>
            <person name="Peter M."/>
            <person name="Riley R."/>
            <person name="Sitrit Y."/>
            <person name="Stielow B."/>
            <person name="Szollosi G."/>
            <person name="Zifcakova L."/>
            <person name="Stursova M."/>
            <person name="Spatafora J.W."/>
            <person name="Tedersoo L."/>
            <person name="Vaario L.-M."/>
            <person name="Yamada A."/>
            <person name="Yan M."/>
            <person name="Wang P."/>
            <person name="Xu J."/>
            <person name="Bruns T."/>
            <person name="Baldrian P."/>
            <person name="Vilgalys R."/>
            <person name="Henrissat B."/>
            <person name="Grigoriev I.V."/>
            <person name="Hibbett D."/>
            <person name="Nagy L.G."/>
            <person name="Martin F.M."/>
        </authorList>
    </citation>
    <scope>NUCLEOTIDE SEQUENCE</scope>
    <source>
        <strain evidence="1">P2</strain>
    </source>
</reference>
<evidence type="ECO:0000313" key="2">
    <source>
        <dbReference type="Proteomes" id="UP000886501"/>
    </source>
</evidence>
<dbReference type="Proteomes" id="UP000886501">
    <property type="component" value="Unassembled WGS sequence"/>
</dbReference>